<evidence type="ECO:0000259" key="7">
    <source>
        <dbReference type="Pfam" id="PF00793"/>
    </source>
</evidence>
<gene>
    <name evidence="8" type="ORF">LCGC14_0269470</name>
</gene>
<comment type="similarity">
    <text evidence="2">Belongs to the KdsA family.</text>
</comment>
<accession>A0A0F9X4F0</accession>
<evidence type="ECO:0000256" key="5">
    <source>
        <dbReference type="ARBA" id="ARBA00022679"/>
    </source>
</evidence>
<keyword evidence="5" id="KW-0808">Transferase</keyword>
<dbReference type="SUPFAM" id="SSF51569">
    <property type="entry name" value="Aldolase"/>
    <property type="match status" value="1"/>
</dbReference>
<evidence type="ECO:0000256" key="3">
    <source>
        <dbReference type="ARBA" id="ARBA00012693"/>
    </source>
</evidence>
<evidence type="ECO:0000313" key="8">
    <source>
        <dbReference type="EMBL" id="KKN86393.1"/>
    </source>
</evidence>
<evidence type="ECO:0000256" key="1">
    <source>
        <dbReference type="ARBA" id="ARBA00004496"/>
    </source>
</evidence>
<sequence>MTHTCRIGPVEIGAGDLVVIAGPCVAEDESLCLTVAETLADVCGRLGVGYVFKASFDKANRTSAASYRGPGVEEGLAYLRKVRDTLSVPVLTDIHTADQAQPVAEVADCLQIPAFLCRQTDLLVAAAKTGKGVNIKKGQFMAPWDMAGAVEKVRSAGNDNVMLTERGTSFGYNRLVTDFRAIPQMQSLAPVIFDATHSIQEPSGLGGSSGGQRHFAPLLAKAAMAVGADALFIETHVDPDHAKSDPACQLPLDQIADVLAECKRIFQAAREQ</sequence>
<keyword evidence="4" id="KW-0963">Cytoplasm</keyword>
<evidence type="ECO:0000256" key="6">
    <source>
        <dbReference type="ARBA" id="ARBA00049112"/>
    </source>
</evidence>
<dbReference type="HAMAP" id="MF_00056">
    <property type="entry name" value="KDO8P_synth"/>
    <property type="match status" value="1"/>
</dbReference>
<dbReference type="InterPro" id="IPR006218">
    <property type="entry name" value="DAHP1/KDSA"/>
</dbReference>
<evidence type="ECO:0000256" key="4">
    <source>
        <dbReference type="ARBA" id="ARBA00022490"/>
    </source>
</evidence>
<dbReference type="GO" id="GO:0008676">
    <property type="term" value="F:3-deoxy-8-phosphooctulonate synthase activity"/>
    <property type="evidence" value="ECO:0007669"/>
    <property type="project" value="UniProtKB-EC"/>
</dbReference>
<dbReference type="NCBIfam" id="NF003543">
    <property type="entry name" value="PRK05198.1"/>
    <property type="match status" value="1"/>
</dbReference>
<comment type="subcellular location">
    <subcellularLocation>
        <location evidence="1">Cytoplasm</location>
    </subcellularLocation>
</comment>
<dbReference type="GO" id="GO:0005737">
    <property type="term" value="C:cytoplasm"/>
    <property type="evidence" value="ECO:0007669"/>
    <property type="project" value="UniProtKB-SubCell"/>
</dbReference>
<dbReference type="Gene3D" id="3.20.20.70">
    <property type="entry name" value="Aldolase class I"/>
    <property type="match status" value="1"/>
</dbReference>
<name>A0A0F9X4F0_9ZZZZ</name>
<organism evidence="8">
    <name type="scientific">marine sediment metagenome</name>
    <dbReference type="NCBI Taxonomy" id="412755"/>
    <lineage>
        <taxon>unclassified sequences</taxon>
        <taxon>metagenomes</taxon>
        <taxon>ecological metagenomes</taxon>
    </lineage>
</organism>
<comment type="caution">
    <text evidence="8">The sequence shown here is derived from an EMBL/GenBank/DDBJ whole genome shotgun (WGS) entry which is preliminary data.</text>
</comment>
<dbReference type="InterPro" id="IPR006269">
    <property type="entry name" value="KDO8P_synthase"/>
</dbReference>
<dbReference type="InterPro" id="IPR013785">
    <property type="entry name" value="Aldolase_TIM"/>
</dbReference>
<dbReference type="EC" id="2.5.1.55" evidence="3"/>
<proteinExistence type="inferred from homology"/>
<comment type="catalytic activity">
    <reaction evidence="6">
        <text>D-arabinose 5-phosphate + phosphoenolpyruvate + H2O = 3-deoxy-alpha-D-manno-2-octulosonate-8-phosphate + phosphate</text>
        <dbReference type="Rhea" id="RHEA:14053"/>
        <dbReference type="ChEBI" id="CHEBI:15377"/>
        <dbReference type="ChEBI" id="CHEBI:43474"/>
        <dbReference type="ChEBI" id="CHEBI:57693"/>
        <dbReference type="ChEBI" id="CHEBI:58702"/>
        <dbReference type="ChEBI" id="CHEBI:85985"/>
        <dbReference type="EC" id="2.5.1.55"/>
    </reaction>
</comment>
<protein>
    <recommendedName>
        <fullName evidence="3">3-deoxy-8-phosphooctulonate synthase</fullName>
        <ecNumber evidence="3">2.5.1.55</ecNumber>
    </recommendedName>
</protein>
<dbReference type="Pfam" id="PF00793">
    <property type="entry name" value="DAHP_synth_1"/>
    <property type="match status" value="1"/>
</dbReference>
<dbReference type="PANTHER" id="PTHR21057">
    <property type="entry name" value="PHOSPHO-2-DEHYDRO-3-DEOXYHEPTONATE ALDOLASE"/>
    <property type="match status" value="1"/>
</dbReference>
<dbReference type="NCBIfam" id="TIGR01362">
    <property type="entry name" value="KDO8P_synth"/>
    <property type="match status" value="1"/>
</dbReference>
<reference evidence="8" key="1">
    <citation type="journal article" date="2015" name="Nature">
        <title>Complex archaea that bridge the gap between prokaryotes and eukaryotes.</title>
        <authorList>
            <person name="Spang A."/>
            <person name="Saw J.H."/>
            <person name="Jorgensen S.L."/>
            <person name="Zaremba-Niedzwiedzka K."/>
            <person name="Martijn J."/>
            <person name="Lind A.E."/>
            <person name="van Eijk R."/>
            <person name="Schleper C."/>
            <person name="Guy L."/>
            <person name="Ettema T.J."/>
        </authorList>
    </citation>
    <scope>NUCLEOTIDE SEQUENCE</scope>
</reference>
<feature type="domain" description="DAHP synthetase I/KDSA" evidence="7">
    <location>
        <begin position="10"/>
        <end position="259"/>
    </location>
</feature>
<dbReference type="AlphaFoldDB" id="A0A0F9X4F0"/>
<dbReference type="EMBL" id="LAZR01000148">
    <property type="protein sequence ID" value="KKN86393.1"/>
    <property type="molecule type" value="Genomic_DNA"/>
</dbReference>
<evidence type="ECO:0000256" key="2">
    <source>
        <dbReference type="ARBA" id="ARBA00010499"/>
    </source>
</evidence>